<comment type="caution">
    <text evidence="3">The sequence shown here is derived from an EMBL/GenBank/DDBJ whole genome shotgun (WGS) entry which is preliminary data.</text>
</comment>
<evidence type="ECO:0000313" key="4">
    <source>
        <dbReference type="Proteomes" id="UP000030428"/>
    </source>
</evidence>
<dbReference type="InterPro" id="IPR052892">
    <property type="entry name" value="NA-targeting_endonuclease"/>
</dbReference>
<dbReference type="InterPro" id="IPR003615">
    <property type="entry name" value="HNH_nuc"/>
</dbReference>
<accession>A0A0A6PFE8</accession>
<evidence type="ECO:0000256" key="1">
    <source>
        <dbReference type="SAM" id="MobiDB-lite"/>
    </source>
</evidence>
<dbReference type="InterPro" id="IPR002711">
    <property type="entry name" value="HNH"/>
</dbReference>
<evidence type="ECO:0000313" key="3">
    <source>
        <dbReference type="EMBL" id="KHD09012.1"/>
    </source>
</evidence>
<feature type="domain" description="HNH nuclease" evidence="2">
    <location>
        <begin position="186"/>
        <end position="237"/>
    </location>
</feature>
<name>A0A0A6PFE8_9GAMM</name>
<organism evidence="3 4">
    <name type="scientific">Candidatus Thiomargarita nelsonii</name>
    <dbReference type="NCBI Taxonomy" id="1003181"/>
    <lineage>
        <taxon>Bacteria</taxon>
        <taxon>Pseudomonadati</taxon>
        <taxon>Pseudomonadota</taxon>
        <taxon>Gammaproteobacteria</taxon>
        <taxon>Thiotrichales</taxon>
        <taxon>Thiotrichaceae</taxon>
        <taxon>Thiomargarita</taxon>
    </lineage>
</organism>
<keyword evidence="3" id="KW-0255">Endonuclease</keyword>
<dbReference type="InterPro" id="IPR047693">
    <property type="entry name" value="RNA-guided_IscB-like"/>
</dbReference>
<dbReference type="PANTHER" id="PTHR33877:SF2">
    <property type="entry name" value="OS07G0170200 PROTEIN"/>
    <property type="match status" value="1"/>
</dbReference>
<proteinExistence type="predicted"/>
<dbReference type="InterPro" id="IPR025938">
    <property type="entry name" value="RRXRR_dom"/>
</dbReference>
<dbReference type="GO" id="GO:0004519">
    <property type="term" value="F:endonuclease activity"/>
    <property type="evidence" value="ECO:0007669"/>
    <property type="project" value="UniProtKB-KW"/>
</dbReference>
<dbReference type="Gene3D" id="1.10.30.50">
    <property type="match status" value="1"/>
</dbReference>
<dbReference type="AlphaFoldDB" id="A0A0A6PFE8"/>
<feature type="region of interest" description="Disordered" evidence="1">
    <location>
        <begin position="92"/>
        <end position="112"/>
    </location>
</feature>
<reference evidence="3 4" key="1">
    <citation type="journal article" date="2016" name="Front. Microbiol.">
        <title>Single-Cell (Meta-)Genomics of a Dimorphic Candidatus Thiomargarita nelsonii Reveals Genomic Plasticity.</title>
        <authorList>
            <person name="Flood B.E."/>
            <person name="Fliss P."/>
            <person name="Jones D.S."/>
            <person name="Dick G.J."/>
            <person name="Jain S."/>
            <person name="Kaster A.K."/>
            <person name="Winkel M."/>
            <person name="Mussmann M."/>
            <person name="Bailey J."/>
        </authorList>
    </citation>
    <scope>NUCLEOTIDE SEQUENCE [LARGE SCALE GENOMIC DNA]</scope>
    <source>
        <strain evidence="3">Hydrate Ridge</strain>
    </source>
</reference>
<feature type="compositionally biased region" description="Basic residues" evidence="1">
    <location>
        <begin position="101"/>
        <end position="112"/>
    </location>
</feature>
<keyword evidence="4" id="KW-1185">Reference proteome</keyword>
<keyword evidence="3" id="KW-0540">Nuclease</keyword>
<protein>
    <submittedName>
        <fullName evidence="3">HNH endonuclease</fullName>
    </submittedName>
</protein>
<dbReference type="Pfam" id="PF14239">
    <property type="entry name" value="RRXRR"/>
    <property type="match status" value="1"/>
</dbReference>
<dbReference type="PANTHER" id="PTHR33877">
    <property type="entry name" value="SLL1193 PROTEIN"/>
    <property type="match status" value="1"/>
</dbReference>
<keyword evidence="3" id="KW-0378">Hydrolase</keyword>
<dbReference type="Pfam" id="PF01844">
    <property type="entry name" value="HNH"/>
    <property type="match status" value="1"/>
</dbReference>
<sequence length="436" mass="49626">MQRVFVLDLEKKPLMPCHPARARELLNKGRAAVYKRYPFTLILKDKIGGDVQPVELKFDPGSKTTGIALVGHFERGLEIVFGANLNHRGQKIKKDLESRRANRRGRRNRKTRYRPARFNNRRRTEGWLPPSLMSRVFNVETWAKRLQGLIPITSIAVETVRFDTQKMQNPEVSDVEYQQGELAGYEVREYLLEKWGRQCAYCGAEKVPLEIEHIQPKSKGGSNRVFNLTIACRKCNQKKGNRSIEDFLKRKPTVLKRIKAQTKKSLKDTAAVNVTRYAIGNALKQFGLPVTFWSGGRTKFNRTQQKYPKDHWIDAACVGETGEHVLIPKTLKPLSVTAVGHGSRQMCRVDQYGFPRTTAKKQKVVKGFQTGDIVKAVVTRGKKIGTYIGRVAVRASGSFNISTKNGTTQGISWKYCQRIQAVDGYSYLTEDRQFLH</sequence>
<dbReference type="SMART" id="SM00507">
    <property type="entry name" value="HNHc"/>
    <property type="match status" value="1"/>
</dbReference>
<dbReference type="Proteomes" id="UP000030428">
    <property type="component" value="Unassembled WGS sequence"/>
</dbReference>
<gene>
    <name evidence="3" type="ORF">PN36_00175</name>
</gene>
<dbReference type="NCBIfam" id="NF040563">
    <property type="entry name" value="guided_IscB"/>
    <property type="match status" value="1"/>
</dbReference>
<dbReference type="CDD" id="cd00085">
    <property type="entry name" value="HNHc"/>
    <property type="match status" value="1"/>
</dbReference>
<evidence type="ECO:0000259" key="2">
    <source>
        <dbReference type="SMART" id="SM00507"/>
    </source>
</evidence>
<dbReference type="EMBL" id="JSZA02000001">
    <property type="protein sequence ID" value="KHD09012.1"/>
    <property type="molecule type" value="Genomic_DNA"/>
</dbReference>